<feature type="transmembrane region" description="Helical" evidence="3">
    <location>
        <begin position="63"/>
        <end position="83"/>
    </location>
</feature>
<feature type="compositionally biased region" description="Basic and acidic residues" evidence="2">
    <location>
        <begin position="647"/>
        <end position="663"/>
    </location>
</feature>
<feature type="region of interest" description="Disordered" evidence="2">
    <location>
        <begin position="563"/>
        <end position="582"/>
    </location>
</feature>
<protein>
    <submittedName>
        <fullName evidence="4">TIGR02302 family protein</fullName>
    </submittedName>
</protein>
<feature type="compositionally biased region" description="Basic and acidic residues" evidence="2">
    <location>
        <begin position="714"/>
        <end position="730"/>
    </location>
</feature>
<feature type="transmembrane region" description="Helical" evidence="3">
    <location>
        <begin position="37"/>
        <end position="57"/>
    </location>
</feature>
<evidence type="ECO:0000256" key="3">
    <source>
        <dbReference type="SAM" id="Phobius"/>
    </source>
</evidence>
<feature type="region of interest" description="Disordered" evidence="2">
    <location>
        <begin position="260"/>
        <end position="284"/>
    </location>
</feature>
<reference evidence="4 5" key="1">
    <citation type="submission" date="2023-10" db="EMBL/GenBank/DDBJ databases">
        <title>Novel methanotroph of the genus Methylocapsa from a subarctic wetland.</title>
        <authorList>
            <person name="Belova S.E."/>
            <person name="Oshkin I.Y."/>
            <person name="Miroshnikov K."/>
            <person name="Dedysh S.N."/>
        </authorList>
    </citation>
    <scope>NUCLEOTIDE SEQUENCE [LARGE SCALE GENOMIC DNA]</scope>
    <source>
        <strain evidence="4 5">RX1</strain>
    </source>
</reference>
<proteinExistence type="predicted"/>
<organism evidence="4 5">
    <name type="scientific">Methylocapsa polymorpha</name>
    <dbReference type="NCBI Taxonomy" id="3080828"/>
    <lineage>
        <taxon>Bacteria</taxon>
        <taxon>Pseudomonadati</taxon>
        <taxon>Pseudomonadota</taxon>
        <taxon>Alphaproteobacteria</taxon>
        <taxon>Hyphomicrobiales</taxon>
        <taxon>Beijerinckiaceae</taxon>
        <taxon>Methylocapsa</taxon>
    </lineage>
</organism>
<gene>
    <name evidence="4" type="ORF">RZS28_13520</name>
</gene>
<dbReference type="EMBL" id="CP136862">
    <property type="protein sequence ID" value="WOJ88822.1"/>
    <property type="molecule type" value="Genomic_DNA"/>
</dbReference>
<dbReference type="NCBIfam" id="TIGR02302">
    <property type="entry name" value="aProt_lowcomp"/>
    <property type="match status" value="1"/>
</dbReference>
<keyword evidence="3" id="KW-0472">Membrane</keyword>
<dbReference type="Gene3D" id="1.20.58.60">
    <property type="match status" value="1"/>
</dbReference>
<feature type="transmembrane region" description="Helical" evidence="3">
    <location>
        <begin position="158"/>
        <end position="176"/>
    </location>
</feature>
<name>A0ABZ0HNE0_9HYPH</name>
<accession>A0ABZ0HNE0</accession>
<dbReference type="RefSeq" id="WP_407338259.1">
    <property type="nucleotide sequence ID" value="NZ_CP136862.1"/>
</dbReference>
<dbReference type="Pfam" id="PF13779">
    <property type="entry name" value="DUF4175"/>
    <property type="match status" value="1"/>
</dbReference>
<evidence type="ECO:0000313" key="5">
    <source>
        <dbReference type="Proteomes" id="UP001626536"/>
    </source>
</evidence>
<feature type="coiled-coil region" evidence="1">
    <location>
        <begin position="507"/>
        <end position="534"/>
    </location>
</feature>
<dbReference type="Proteomes" id="UP001626536">
    <property type="component" value="Chromosome"/>
</dbReference>
<keyword evidence="3" id="KW-1133">Transmembrane helix</keyword>
<evidence type="ECO:0000256" key="2">
    <source>
        <dbReference type="SAM" id="MobiDB-lite"/>
    </source>
</evidence>
<dbReference type="InterPro" id="IPR012683">
    <property type="entry name" value="CHP02302_TM"/>
</dbReference>
<keyword evidence="1" id="KW-0175">Coiled coil</keyword>
<sequence>MECATAELAADFPANRRLERLVAKAYSVLLFECAWRILAPPLVMIGLFVCVSWTGLWLETPHWARSLGLLFFAIGVVATLLPLRRFRFPSRAEALTRIDRASGFGHGPALVLEDRLGNGAEDPATRALWSLHRRRAEEKVASLRAGLPSPRLVDLDRYALRAAILVGLVATGFIAGPERYARVAAAFDWRFDGFARKDARLDAWIDPPAYTGKAPILLNLRSADVDVLQRIEAPIGSLVIIRSSGGAAAIDAKGALAEPAKDKPGAAAGSAKPSPPTPNSSDETRLVLGGDALLALGVSGRRLGAFSLIAIPDKPPTIALTDAPRANARGSLTLAYQVADDYGVVNAEAGFANPSLENGKASKRSLVDPPRIGLVLPPGAQLGGEAETTGDLSEHPWAGARVEMTLIARDEGGNEGKSAPVEIILPQKPFAKPLARALVEQRRNLILAPDDKARVATSLEALMIAPEAFDTSASVYLGLRIASDRLAAAGKDSDLVEVADYLWEMALRIENGDLSDAERDLRAAEQQLRDALQRNAPEEEIRKLSENLRAAMDKFLREFAERQQNRMDRNDPGMDKSGRSVDPKDLQAMLDKMEEMARSGDVADAQKMLERLQSVLENLQMARPRHADPRAREMSRALDELGAMSKDQQDLRDETYQSGEAKRREQRRQRAQMGLPGLPGFGNPQPEDDDEDQDQGQNPGRGDKAAPSQPSEGELAKRQQALRDRLDKLQKRLKQAGQGETGLDDAEDAMGDAAKALGQGPRGGDEAVEAQGRAVDALREGAQKLAESMRQQGEGDPSSEAQDGQDGQGSNGIFGDEDADPLGRPTGGERTFNPRARFDPMGVPAAQRAQRVLEELRRRLSEPARPREELDYLERLLRRY</sequence>
<keyword evidence="5" id="KW-1185">Reference proteome</keyword>
<evidence type="ECO:0000256" key="1">
    <source>
        <dbReference type="SAM" id="Coils"/>
    </source>
</evidence>
<evidence type="ECO:0000313" key="4">
    <source>
        <dbReference type="EMBL" id="WOJ88822.1"/>
    </source>
</evidence>
<keyword evidence="3" id="KW-0812">Transmembrane</keyword>
<feature type="region of interest" description="Disordered" evidence="2">
    <location>
        <begin position="641"/>
        <end position="846"/>
    </location>
</feature>